<dbReference type="OrthoDB" id="2087351at2"/>
<dbReference type="AlphaFoldDB" id="A0A173SZF4"/>
<proteinExistence type="predicted"/>
<dbReference type="EMBL" id="CYXO01000006">
    <property type="protein sequence ID" value="CUM96054.1"/>
    <property type="molecule type" value="Genomic_DNA"/>
</dbReference>
<feature type="compositionally biased region" description="Basic and acidic residues" evidence="1">
    <location>
        <begin position="140"/>
        <end position="187"/>
    </location>
</feature>
<dbReference type="Proteomes" id="UP000095597">
    <property type="component" value="Unassembled WGS sequence"/>
</dbReference>
<feature type="transmembrane region" description="Helical" evidence="2">
    <location>
        <begin position="6"/>
        <end position="34"/>
    </location>
</feature>
<evidence type="ECO:0000256" key="2">
    <source>
        <dbReference type="SAM" id="Phobius"/>
    </source>
</evidence>
<feature type="region of interest" description="Disordered" evidence="1">
    <location>
        <begin position="90"/>
        <end position="187"/>
    </location>
</feature>
<reference evidence="3 4" key="1">
    <citation type="submission" date="2015-09" db="EMBL/GenBank/DDBJ databases">
        <authorList>
            <consortium name="Pathogen Informatics"/>
        </authorList>
    </citation>
    <scope>NUCLEOTIDE SEQUENCE [LARGE SCALE GENOMIC DNA]</scope>
    <source>
        <strain evidence="3 4">2789STDY5834961</strain>
    </source>
</reference>
<sequence length="343" mass="39837">MVLHILLIILKIIGIIIAVLLGLILLLLVILLCVPVRYRMEASMPGEIKESTVRGRVTWLLRLIRIDASFEEQELKWRVRIAWKSFGSEPKKEVTHGEENTDREETRKEQRVESSRGLPKVEKESAEEKTIVESGQAASKDMEERSGKKTEKSPESILQKTHERPEKVQPEKNSEKPEKTDKIEKKEEKTGRFEKIKCTIVKFCDKIKHTVGHAEEKPESLSEKKDKIIKELEDPVHQKAFSKAKKETGKLLKRWKPKVIKGTVRFGFEDPCHTGQALAAFSIIYPFIGEFLSIEPNFERRILKGDIKVRGGFRMVPLVCFLWNLVWCREIRKTYHDIREFQL</sequence>
<keyword evidence="2" id="KW-1133">Transmembrane helix</keyword>
<dbReference type="InterPro" id="IPR021338">
    <property type="entry name" value="DUF2953"/>
</dbReference>
<evidence type="ECO:0000313" key="3">
    <source>
        <dbReference type="EMBL" id="CUM96054.1"/>
    </source>
</evidence>
<keyword evidence="2" id="KW-0812">Transmembrane</keyword>
<protein>
    <submittedName>
        <fullName evidence="3">Protein of uncharacterized function (DUF2953)</fullName>
    </submittedName>
</protein>
<keyword evidence="2" id="KW-0472">Membrane</keyword>
<dbReference type="Pfam" id="PF11167">
    <property type="entry name" value="DUF2953"/>
    <property type="match status" value="1"/>
</dbReference>
<dbReference type="RefSeq" id="WP_055214006.1">
    <property type="nucleotide sequence ID" value="NZ_CYXO01000006.1"/>
</dbReference>
<evidence type="ECO:0000256" key="1">
    <source>
        <dbReference type="SAM" id="MobiDB-lite"/>
    </source>
</evidence>
<accession>A0A173SZF4</accession>
<name>A0A173SZF4_9FIRM</name>
<feature type="compositionally biased region" description="Basic and acidic residues" evidence="1">
    <location>
        <begin position="90"/>
        <end position="131"/>
    </location>
</feature>
<organism evidence="3 4">
    <name type="scientific">Dorea longicatena</name>
    <dbReference type="NCBI Taxonomy" id="88431"/>
    <lineage>
        <taxon>Bacteria</taxon>
        <taxon>Bacillati</taxon>
        <taxon>Bacillota</taxon>
        <taxon>Clostridia</taxon>
        <taxon>Lachnospirales</taxon>
        <taxon>Lachnospiraceae</taxon>
        <taxon>Dorea</taxon>
    </lineage>
</organism>
<evidence type="ECO:0000313" key="4">
    <source>
        <dbReference type="Proteomes" id="UP000095597"/>
    </source>
</evidence>
<gene>
    <name evidence="3" type="ORF">ERS852573_01313</name>
</gene>